<accession>A0A5K7XAC7</accession>
<protein>
    <recommendedName>
        <fullName evidence="3">Glutaredoxin family protein</fullName>
    </recommendedName>
</protein>
<name>A0A5K7XAC7_9BACT</name>
<organism evidence="1 2">
    <name type="scientific">Lacipirellula parvula</name>
    <dbReference type="NCBI Taxonomy" id="2650471"/>
    <lineage>
        <taxon>Bacteria</taxon>
        <taxon>Pseudomonadati</taxon>
        <taxon>Planctomycetota</taxon>
        <taxon>Planctomycetia</taxon>
        <taxon>Pirellulales</taxon>
        <taxon>Lacipirellulaceae</taxon>
        <taxon>Lacipirellula</taxon>
    </lineage>
</organism>
<sequence>MNVVIYTRNGCHLCEDAEALVRAHGLTPRMVDVDADAALCEQFNTCVPVVEIDGKIRFRGRVEPVLLRRLLQASGR</sequence>
<dbReference type="EMBL" id="AP021861">
    <property type="protein sequence ID" value="BBO33660.1"/>
    <property type="molecule type" value="Genomic_DNA"/>
</dbReference>
<gene>
    <name evidence="1" type="ORF">PLANPX_3272</name>
</gene>
<dbReference type="AlphaFoldDB" id="A0A5K7XAC7"/>
<dbReference type="SUPFAM" id="SSF52833">
    <property type="entry name" value="Thioredoxin-like"/>
    <property type="match status" value="1"/>
</dbReference>
<dbReference type="Proteomes" id="UP000326837">
    <property type="component" value="Chromosome"/>
</dbReference>
<dbReference type="Pfam" id="PF05768">
    <property type="entry name" value="Glrx-like"/>
    <property type="match status" value="1"/>
</dbReference>
<reference evidence="2" key="1">
    <citation type="submission" date="2019-10" db="EMBL/GenBank/DDBJ databases">
        <title>Lacipirellula parvula gen. nov., sp. nov., representing a lineage of planctomycetes widespread in freshwater anoxic habitats, and description of the family Lacipirellulaceae.</title>
        <authorList>
            <person name="Dedysh S.N."/>
            <person name="Kulichevskaya I.S."/>
            <person name="Beletsky A.V."/>
            <person name="Rakitin A.L."/>
            <person name="Mardanov A.V."/>
            <person name="Ivanova A.A."/>
            <person name="Saltykova V.X."/>
            <person name="Rijpstra W.I.C."/>
            <person name="Sinninghe Damste J.S."/>
            <person name="Ravin N.V."/>
        </authorList>
    </citation>
    <scope>NUCLEOTIDE SEQUENCE [LARGE SCALE GENOMIC DNA]</scope>
    <source>
        <strain evidence="2">PX69</strain>
    </source>
</reference>
<dbReference type="InterPro" id="IPR008554">
    <property type="entry name" value="Glutaredoxin-like"/>
</dbReference>
<evidence type="ECO:0008006" key="3">
    <source>
        <dbReference type="Google" id="ProtNLM"/>
    </source>
</evidence>
<dbReference type="InterPro" id="IPR036249">
    <property type="entry name" value="Thioredoxin-like_sf"/>
</dbReference>
<evidence type="ECO:0000313" key="1">
    <source>
        <dbReference type="EMBL" id="BBO33660.1"/>
    </source>
</evidence>
<dbReference type="Gene3D" id="3.40.30.10">
    <property type="entry name" value="Glutaredoxin"/>
    <property type="match status" value="1"/>
</dbReference>
<keyword evidence="2" id="KW-1185">Reference proteome</keyword>
<evidence type="ECO:0000313" key="2">
    <source>
        <dbReference type="Proteomes" id="UP000326837"/>
    </source>
</evidence>
<dbReference type="KEGG" id="lpav:PLANPX_3272"/>
<proteinExistence type="predicted"/>
<dbReference type="RefSeq" id="WP_152099389.1">
    <property type="nucleotide sequence ID" value="NZ_AP021861.1"/>
</dbReference>